<keyword evidence="6" id="KW-0406">Ion transport</keyword>
<evidence type="ECO:0000256" key="6">
    <source>
        <dbReference type="ARBA" id="ARBA00023065"/>
    </source>
</evidence>
<evidence type="ECO:0000256" key="3">
    <source>
        <dbReference type="ARBA" id="ARBA00022448"/>
    </source>
</evidence>
<dbReference type="GO" id="GO:0009279">
    <property type="term" value="C:cell outer membrane"/>
    <property type="evidence" value="ECO:0007669"/>
    <property type="project" value="UniProtKB-SubCell"/>
</dbReference>
<organism evidence="10 11">
    <name type="scientific">Flavobacterium araucananum</name>
    <dbReference type="NCBI Taxonomy" id="946678"/>
    <lineage>
        <taxon>Bacteria</taxon>
        <taxon>Pseudomonadati</taxon>
        <taxon>Bacteroidota</taxon>
        <taxon>Flavobacteriia</taxon>
        <taxon>Flavobacteriales</taxon>
        <taxon>Flavobacteriaceae</taxon>
        <taxon>Flavobacterium</taxon>
    </lineage>
</organism>
<dbReference type="EMBL" id="MUGS01000014">
    <property type="protein sequence ID" value="OXG07118.1"/>
    <property type="molecule type" value="Genomic_DNA"/>
</dbReference>
<keyword evidence="3" id="KW-0813">Transport</keyword>
<proteinExistence type="inferred from homology"/>
<dbReference type="PANTHER" id="PTHR38762:SF1">
    <property type="entry name" value="CRYPTIC OUTER MEMBRANE PORIN BGLH-RELATED"/>
    <property type="match status" value="1"/>
</dbReference>
<evidence type="ECO:0000256" key="2">
    <source>
        <dbReference type="ARBA" id="ARBA00007055"/>
    </source>
</evidence>
<dbReference type="InterPro" id="IPR003192">
    <property type="entry name" value="Porin_LamB"/>
</dbReference>
<evidence type="ECO:0000256" key="9">
    <source>
        <dbReference type="ARBA" id="ARBA00023237"/>
    </source>
</evidence>
<keyword evidence="9" id="KW-0998">Cell outer membrane</keyword>
<name>A0A227PCW0_9FLAO</name>
<comment type="similarity">
    <text evidence="2">Belongs to the porin LamB (TC 1.B.3) family.</text>
</comment>
<dbReference type="InterPro" id="IPR036998">
    <property type="entry name" value="Porin_LamB_sf"/>
</dbReference>
<gene>
    <name evidence="10" type="ORF">B0A64_09910</name>
</gene>
<dbReference type="AlphaFoldDB" id="A0A227PCW0"/>
<dbReference type="GO" id="GO:0006811">
    <property type="term" value="P:monoatomic ion transport"/>
    <property type="evidence" value="ECO:0007669"/>
    <property type="project" value="UniProtKB-KW"/>
</dbReference>
<evidence type="ECO:0000313" key="10">
    <source>
        <dbReference type="EMBL" id="OXG07118.1"/>
    </source>
</evidence>
<sequence length="470" mass="52887">MISNAFFRLITVVLLLFCTITVQSQIVIKNKNFSFGTTGRIGFGYTPDIEGHTGRQLNLLNQGSLGGRMDQGDYVDLLPSFHFMPVNASKDSTEIDFQARLAFYSSNGTFLGNVNSGSTDGMIVSLPEAFVEARNIIGSQWSVWAGARYMRYDDVHIADYFYFDDHSSQGFGIKYKKTSFSMFFPAAIDTTSSAGTSPYSYSNIISGNKNLTYRQREVMVAEHSFNVSKKHIIKLLAEYHHVPEVHKNADPAYPSDNGFVAGVKINSDLKTRKTGSFNQFSIRYGTGIANGGDNGNTQTWRTFGAPSADDRTYKGAYSFTMVEHLMLNLSDRISINPYAVYTQSKGGADTNGKAPDFYNKDIYNYKTDLAMGTRVIYYLTNWFHLVSELHYTARKDSYNPTASMVKFALAPTIVPTAERSPWARPHIRFIAEVSRYNDYAKNAMYSPFLQQAGQKRIGTYFGVRSEWWIF</sequence>
<evidence type="ECO:0000256" key="5">
    <source>
        <dbReference type="ARBA" id="ARBA00022692"/>
    </source>
</evidence>
<keyword evidence="8" id="KW-0472">Membrane</keyword>
<reference evidence="10 11" key="1">
    <citation type="submission" date="2016-11" db="EMBL/GenBank/DDBJ databases">
        <title>Whole genomes of Flavobacteriaceae.</title>
        <authorList>
            <person name="Stine C."/>
            <person name="Li C."/>
            <person name="Tadesse D."/>
        </authorList>
    </citation>
    <scope>NUCLEOTIDE SEQUENCE [LARGE SCALE GENOMIC DNA]</scope>
    <source>
        <strain evidence="10 11">DSM 24704</strain>
    </source>
</reference>
<dbReference type="Proteomes" id="UP000214684">
    <property type="component" value="Unassembled WGS sequence"/>
</dbReference>
<evidence type="ECO:0000256" key="7">
    <source>
        <dbReference type="ARBA" id="ARBA00023114"/>
    </source>
</evidence>
<keyword evidence="11" id="KW-1185">Reference proteome</keyword>
<dbReference type="InterPro" id="IPR050286">
    <property type="entry name" value="G_neg_Bact_CarbUptk_Porin"/>
</dbReference>
<dbReference type="RefSeq" id="WP_089479342.1">
    <property type="nucleotide sequence ID" value="NZ_MUGS01000014.1"/>
</dbReference>
<dbReference type="Gene3D" id="2.40.170.10">
    <property type="entry name" value="Porin, LamB type"/>
    <property type="match status" value="1"/>
</dbReference>
<accession>A0A227PCW0</accession>
<keyword evidence="4" id="KW-1134">Transmembrane beta strand</keyword>
<protein>
    <submittedName>
        <fullName evidence="10">Maltoporin</fullName>
    </submittedName>
</protein>
<evidence type="ECO:0000256" key="1">
    <source>
        <dbReference type="ARBA" id="ARBA00004571"/>
    </source>
</evidence>
<evidence type="ECO:0000313" key="11">
    <source>
        <dbReference type="Proteomes" id="UP000214684"/>
    </source>
</evidence>
<evidence type="ECO:0000256" key="4">
    <source>
        <dbReference type="ARBA" id="ARBA00022452"/>
    </source>
</evidence>
<dbReference type="GO" id="GO:0015288">
    <property type="term" value="F:porin activity"/>
    <property type="evidence" value="ECO:0007669"/>
    <property type="project" value="UniProtKB-KW"/>
</dbReference>
<dbReference type="GO" id="GO:0015774">
    <property type="term" value="P:polysaccharide transport"/>
    <property type="evidence" value="ECO:0007669"/>
    <property type="project" value="TreeGrafter"/>
</dbReference>
<dbReference type="GO" id="GO:0015144">
    <property type="term" value="F:carbohydrate transmembrane transporter activity"/>
    <property type="evidence" value="ECO:0007669"/>
    <property type="project" value="TreeGrafter"/>
</dbReference>
<dbReference type="OrthoDB" id="5493648at2"/>
<comment type="subcellular location">
    <subcellularLocation>
        <location evidence="1">Cell outer membrane</location>
        <topology evidence="1">Multi-pass membrane protein</topology>
    </subcellularLocation>
</comment>
<comment type="caution">
    <text evidence="10">The sequence shown here is derived from an EMBL/GenBank/DDBJ whole genome shotgun (WGS) entry which is preliminary data.</text>
</comment>
<dbReference type="PANTHER" id="PTHR38762">
    <property type="entry name" value="CRYPTIC OUTER MEMBRANE PORIN BGLH-RELATED"/>
    <property type="match status" value="1"/>
</dbReference>
<dbReference type="Pfam" id="PF02264">
    <property type="entry name" value="LamB"/>
    <property type="match status" value="1"/>
</dbReference>
<dbReference type="SUPFAM" id="SSF56935">
    <property type="entry name" value="Porins"/>
    <property type="match status" value="1"/>
</dbReference>
<dbReference type="GO" id="GO:0046930">
    <property type="term" value="C:pore complex"/>
    <property type="evidence" value="ECO:0007669"/>
    <property type="project" value="UniProtKB-KW"/>
</dbReference>
<keyword evidence="7" id="KW-0626">Porin</keyword>
<evidence type="ECO:0000256" key="8">
    <source>
        <dbReference type="ARBA" id="ARBA00023136"/>
    </source>
</evidence>
<keyword evidence="5" id="KW-0812">Transmembrane</keyword>